<gene>
    <name evidence="2" type="ORF">Tco_0909305</name>
</gene>
<proteinExistence type="predicted"/>
<evidence type="ECO:0000256" key="1">
    <source>
        <dbReference type="SAM" id="MobiDB-lite"/>
    </source>
</evidence>
<feature type="non-terminal residue" evidence="2">
    <location>
        <position position="1"/>
    </location>
</feature>
<reference evidence="2" key="1">
    <citation type="journal article" date="2022" name="Int. J. Mol. Sci.">
        <title>Draft Genome of Tanacetum Coccineum: Genomic Comparison of Closely Related Tanacetum-Family Plants.</title>
        <authorList>
            <person name="Yamashiro T."/>
            <person name="Shiraishi A."/>
            <person name="Nakayama K."/>
            <person name="Satake H."/>
        </authorList>
    </citation>
    <scope>NUCLEOTIDE SEQUENCE</scope>
</reference>
<feature type="compositionally biased region" description="Basic and acidic residues" evidence="1">
    <location>
        <begin position="38"/>
        <end position="49"/>
    </location>
</feature>
<protein>
    <submittedName>
        <fullName evidence="2">Uncharacterized protein</fullName>
    </submittedName>
</protein>
<sequence>LLTKTEKNEVKERDMYDRTCQQVESERRIYKAEDMIDKDGKVDASKGENGRNGGGVHRQYQRKACLRQEEETMNKSERLIEVEPDEHVNNILEQSIIGKIKKMEFQEKIHTSIQMEELENVLAKYVGGLDIMLIQELVQITKIATNLRINVIEEVRDLVEVEMEEEGCSDSEDDMEDPKEDREYFSWKTGFVAICNAKLLSQYMTTGNKFLTPISPNKFDNQITSKVAEVMLLYSASADDLERVDCLSLF</sequence>
<accession>A0ABQ5CPS3</accession>
<comment type="caution">
    <text evidence="2">The sequence shown here is derived from an EMBL/GenBank/DDBJ whole genome shotgun (WGS) entry which is preliminary data.</text>
</comment>
<keyword evidence="3" id="KW-1185">Reference proteome</keyword>
<name>A0ABQ5CPS3_9ASTR</name>
<dbReference type="EMBL" id="BQNB010014509">
    <property type="protein sequence ID" value="GJT29030.1"/>
    <property type="molecule type" value="Genomic_DNA"/>
</dbReference>
<evidence type="ECO:0000313" key="3">
    <source>
        <dbReference type="Proteomes" id="UP001151760"/>
    </source>
</evidence>
<organism evidence="2 3">
    <name type="scientific">Tanacetum coccineum</name>
    <dbReference type="NCBI Taxonomy" id="301880"/>
    <lineage>
        <taxon>Eukaryota</taxon>
        <taxon>Viridiplantae</taxon>
        <taxon>Streptophyta</taxon>
        <taxon>Embryophyta</taxon>
        <taxon>Tracheophyta</taxon>
        <taxon>Spermatophyta</taxon>
        <taxon>Magnoliopsida</taxon>
        <taxon>eudicotyledons</taxon>
        <taxon>Gunneridae</taxon>
        <taxon>Pentapetalae</taxon>
        <taxon>asterids</taxon>
        <taxon>campanulids</taxon>
        <taxon>Asterales</taxon>
        <taxon>Asteraceae</taxon>
        <taxon>Asteroideae</taxon>
        <taxon>Anthemideae</taxon>
        <taxon>Anthemidinae</taxon>
        <taxon>Tanacetum</taxon>
    </lineage>
</organism>
<feature type="region of interest" description="Disordered" evidence="1">
    <location>
        <begin position="38"/>
        <end position="60"/>
    </location>
</feature>
<dbReference type="Proteomes" id="UP001151760">
    <property type="component" value="Unassembled WGS sequence"/>
</dbReference>
<reference evidence="2" key="2">
    <citation type="submission" date="2022-01" db="EMBL/GenBank/DDBJ databases">
        <authorList>
            <person name="Yamashiro T."/>
            <person name="Shiraishi A."/>
            <person name="Satake H."/>
            <person name="Nakayama K."/>
        </authorList>
    </citation>
    <scope>NUCLEOTIDE SEQUENCE</scope>
</reference>
<evidence type="ECO:0000313" key="2">
    <source>
        <dbReference type="EMBL" id="GJT29030.1"/>
    </source>
</evidence>